<dbReference type="EMBL" id="JBHSON010000006">
    <property type="protein sequence ID" value="MFC5745126.1"/>
    <property type="molecule type" value="Genomic_DNA"/>
</dbReference>
<feature type="region of interest" description="Disordered" evidence="1">
    <location>
        <begin position="215"/>
        <end position="281"/>
    </location>
</feature>
<protein>
    <submittedName>
        <fullName evidence="2">DUF2470 domain-containing protein</fullName>
    </submittedName>
</protein>
<organism evidence="2 3">
    <name type="scientific">Actinomadura rugatobispora</name>
    <dbReference type="NCBI Taxonomy" id="1994"/>
    <lineage>
        <taxon>Bacteria</taxon>
        <taxon>Bacillati</taxon>
        <taxon>Actinomycetota</taxon>
        <taxon>Actinomycetes</taxon>
        <taxon>Streptosporangiales</taxon>
        <taxon>Thermomonosporaceae</taxon>
        <taxon>Actinomadura</taxon>
    </lineage>
</organism>
<name>A0ABW0ZPI3_9ACTN</name>
<keyword evidence="3" id="KW-1185">Reference proteome</keyword>
<feature type="region of interest" description="Disordered" evidence="1">
    <location>
        <begin position="1"/>
        <end position="26"/>
    </location>
</feature>
<gene>
    <name evidence="2" type="ORF">ACFPZN_05830</name>
</gene>
<dbReference type="Gene3D" id="2.30.110.10">
    <property type="entry name" value="Electron Transport, Fmn-binding Protein, Chain A"/>
    <property type="match status" value="1"/>
</dbReference>
<feature type="compositionally biased region" description="Basic and acidic residues" evidence="1">
    <location>
        <begin position="11"/>
        <end position="26"/>
    </location>
</feature>
<reference evidence="3" key="1">
    <citation type="journal article" date="2019" name="Int. J. Syst. Evol. Microbiol.">
        <title>The Global Catalogue of Microorganisms (GCM) 10K type strain sequencing project: providing services to taxonomists for standard genome sequencing and annotation.</title>
        <authorList>
            <consortium name="The Broad Institute Genomics Platform"/>
            <consortium name="The Broad Institute Genome Sequencing Center for Infectious Disease"/>
            <person name="Wu L."/>
            <person name="Ma J."/>
        </authorList>
    </citation>
    <scope>NUCLEOTIDE SEQUENCE [LARGE SCALE GENOMIC DNA]</scope>
    <source>
        <strain evidence="3">KCTC 42087</strain>
    </source>
</reference>
<dbReference type="SUPFAM" id="SSF50475">
    <property type="entry name" value="FMN-binding split barrel"/>
    <property type="match status" value="1"/>
</dbReference>
<comment type="caution">
    <text evidence="2">The sequence shown here is derived from an EMBL/GenBank/DDBJ whole genome shotgun (WGS) entry which is preliminary data.</text>
</comment>
<accession>A0ABW0ZPI3</accession>
<evidence type="ECO:0000313" key="3">
    <source>
        <dbReference type="Proteomes" id="UP001596074"/>
    </source>
</evidence>
<proteinExistence type="predicted"/>
<evidence type="ECO:0000256" key="1">
    <source>
        <dbReference type="SAM" id="MobiDB-lite"/>
    </source>
</evidence>
<dbReference type="Proteomes" id="UP001596074">
    <property type="component" value="Unassembled WGS sequence"/>
</dbReference>
<dbReference type="RefSeq" id="WP_378280751.1">
    <property type="nucleotide sequence ID" value="NZ_JBHSON010000006.1"/>
</dbReference>
<sequence>MSEASEAGQDTEQRPDGRQVVRPTAGERARTLAYGVADGVLAVPGVPYAPVPAHATDEQGRPLLLLPARSAAVAALRGEPDLPATLRISDVAPVPLADRVRGRAWLHGWVTEPAGDERRAAALRLSRLHPRPELLDIGPEPAPGQSWTVLALEIAEVEIRDAWGEATLDPEEYEAGVPDPLVAIEAGILSHLDECHRAELVVMLRRLNDLAARVSGGGVPGVPAAREPVESVWGDDPPRPPARTHDRPPGARPVESVWGDDPPRPPARTHDRPPGARPVVRPLGLDRYGMWLRCFTAPPEDVQERPDGAESVDLRVVFGEPVSDIHGLRRVYRRLFAGVHS</sequence>
<dbReference type="Gene3D" id="3.20.180.10">
    <property type="entry name" value="PNP-oxidase-like"/>
    <property type="match status" value="1"/>
</dbReference>
<evidence type="ECO:0000313" key="2">
    <source>
        <dbReference type="EMBL" id="MFC5745126.1"/>
    </source>
</evidence>
<dbReference type="InterPro" id="IPR012349">
    <property type="entry name" value="Split_barrel_FMN-bd"/>
</dbReference>
<dbReference type="InterPro" id="IPR037119">
    <property type="entry name" value="Haem_oxidase_HugZ-like_sf"/>
</dbReference>